<evidence type="ECO:0000256" key="1">
    <source>
        <dbReference type="SAM" id="MobiDB-lite"/>
    </source>
</evidence>
<evidence type="ECO:0000313" key="2">
    <source>
        <dbReference type="EMBL" id="GBL76259.1"/>
    </source>
</evidence>
<comment type="caution">
    <text evidence="2">The sequence shown here is derived from an EMBL/GenBank/DDBJ whole genome shotgun (WGS) entry which is preliminary data.</text>
</comment>
<dbReference type="OrthoDB" id="6436917at2759"/>
<protein>
    <submittedName>
        <fullName evidence="2">Uncharacterized protein</fullName>
    </submittedName>
</protein>
<sequence length="106" mass="11984">MRHPSQGKEYSTHITPISGRWRKPHATRPRAAQSQFSVNVCADIVGDHLIGPYLLPFRLTGRNYLILLQQVLPHLLGDELLHRRDRQYGSNTMGPLPISAVTFVTT</sequence>
<reference evidence="2 3" key="1">
    <citation type="journal article" date="2019" name="Sci. Rep.">
        <title>Orb-weaving spider Araneus ventricosus genome elucidates the spidroin gene catalogue.</title>
        <authorList>
            <person name="Kono N."/>
            <person name="Nakamura H."/>
            <person name="Ohtoshi R."/>
            <person name="Moran D.A.P."/>
            <person name="Shinohara A."/>
            <person name="Yoshida Y."/>
            <person name="Fujiwara M."/>
            <person name="Mori M."/>
            <person name="Tomita M."/>
            <person name="Arakawa K."/>
        </authorList>
    </citation>
    <scope>NUCLEOTIDE SEQUENCE [LARGE SCALE GENOMIC DNA]</scope>
</reference>
<organism evidence="2 3">
    <name type="scientific">Araneus ventricosus</name>
    <name type="common">Orbweaver spider</name>
    <name type="synonym">Epeira ventricosa</name>
    <dbReference type="NCBI Taxonomy" id="182803"/>
    <lineage>
        <taxon>Eukaryota</taxon>
        <taxon>Metazoa</taxon>
        <taxon>Ecdysozoa</taxon>
        <taxon>Arthropoda</taxon>
        <taxon>Chelicerata</taxon>
        <taxon>Arachnida</taxon>
        <taxon>Araneae</taxon>
        <taxon>Araneomorphae</taxon>
        <taxon>Entelegynae</taxon>
        <taxon>Araneoidea</taxon>
        <taxon>Araneidae</taxon>
        <taxon>Araneus</taxon>
    </lineage>
</organism>
<name>A0A4Y2AA89_ARAVE</name>
<dbReference type="AlphaFoldDB" id="A0A4Y2AA89"/>
<dbReference type="EMBL" id="BGPR01000009">
    <property type="protein sequence ID" value="GBL76259.1"/>
    <property type="molecule type" value="Genomic_DNA"/>
</dbReference>
<evidence type="ECO:0000313" key="3">
    <source>
        <dbReference type="Proteomes" id="UP000499080"/>
    </source>
</evidence>
<dbReference type="Proteomes" id="UP000499080">
    <property type="component" value="Unassembled WGS sequence"/>
</dbReference>
<accession>A0A4Y2AA89</accession>
<feature type="region of interest" description="Disordered" evidence="1">
    <location>
        <begin position="1"/>
        <end position="30"/>
    </location>
</feature>
<gene>
    <name evidence="2" type="ORF">AVEN_234516_1</name>
</gene>
<proteinExistence type="predicted"/>
<keyword evidence="3" id="KW-1185">Reference proteome</keyword>